<name>F2DTC8_HORVV</name>
<proteinExistence type="evidence at transcript level"/>
<reference evidence="1" key="1">
    <citation type="journal article" date="2011" name="Plant Physiol.">
        <title>Comprehensive sequence analysis of 24,783 barley full-length cDNAs derived from 12 clone libraries.</title>
        <authorList>
            <person name="Matsumoto T."/>
            <person name="Tanaka T."/>
            <person name="Sakai H."/>
            <person name="Amano N."/>
            <person name="Kanamori H."/>
            <person name="Kurita K."/>
            <person name="Kikuta A."/>
            <person name="Kamiya K."/>
            <person name="Yamamoto M."/>
            <person name="Ikawa H."/>
            <person name="Fujii N."/>
            <person name="Hori K."/>
            <person name="Itoh T."/>
            <person name="Sato K."/>
        </authorList>
    </citation>
    <scope>NUCLEOTIDE SEQUENCE</scope>
    <source>
        <tissue evidence="1">Shoot and root</tissue>
    </source>
</reference>
<accession>F2DTC8</accession>
<dbReference type="AlphaFoldDB" id="F2DTC8"/>
<sequence length="74" mass="8592">MLHALLNVYALGSVSLRTKVVCRRVVRTSWSQEKTVGRYPPQFNLACLRILHVCTFLLYSHHPCNLYVYMHVST</sequence>
<dbReference type="EMBL" id="AK367146">
    <property type="protein sequence ID" value="BAJ98349.1"/>
    <property type="molecule type" value="mRNA"/>
</dbReference>
<organism evidence="1">
    <name type="scientific">Hordeum vulgare subsp. vulgare</name>
    <name type="common">Domesticated barley</name>
    <dbReference type="NCBI Taxonomy" id="112509"/>
    <lineage>
        <taxon>Eukaryota</taxon>
        <taxon>Viridiplantae</taxon>
        <taxon>Streptophyta</taxon>
        <taxon>Embryophyta</taxon>
        <taxon>Tracheophyta</taxon>
        <taxon>Spermatophyta</taxon>
        <taxon>Magnoliopsida</taxon>
        <taxon>Liliopsida</taxon>
        <taxon>Poales</taxon>
        <taxon>Poaceae</taxon>
        <taxon>BOP clade</taxon>
        <taxon>Pooideae</taxon>
        <taxon>Triticodae</taxon>
        <taxon>Triticeae</taxon>
        <taxon>Hordeinae</taxon>
        <taxon>Hordeum</taxon>
    </lineage>
</organism>
<protein>
    <submittedName>
        <fullName evidence="1">Predicted protein</fullName>
    </submittedName>
</protein>
<evidence type="ECO:0000313" key="1">
    <source>
        <dbReference type="EMBL" id="BAJ98349.1"/>
    </source>
</evidence>